<accession>A0A0D2RQC3</accession>
<dbReference type="PANTHER" id="PTHR44375">
    <property type="entry name" value="BETA-KETOACYL-ACP REDUCTASE-LIKE PROTEIN-RELATED"/>
    <property type="match status" value="1"/>
</dbReference>
<name>A0A0D2RQC3_GOSRA</name>
<dbReference type="OrthoDB" id="294295at2759"/>
<dbReference type="eggNOG" id="KOG0725">
    <property type="taxonomic scope" value="Eukaryota"/>
</dbReference>
<dbReference type="Proteomes" id="UP000032304">
    <property type="component" value="Chromosome 6"/>
</dbReference>
<dbReference type="Gene3D" id="3.40.50.720">
    <property type="entry name" value="NAD(P)-binding Rossmann-like Domain"/>
    <property type="match status" value="1"/>
</dbReference>
<organism evidence="1 2">
    <name type="scientific">Gossypium raimondii</name>
    <name type="common">Peruvian cotton</name>
    <name type="synonym">Gossypium klotzschianum subsp. raimondii</name>
    <dbReference type="NCBI Taxonomy" id="29730"/>
    <lineage>
        <taxon>Eukaryota</taxon>
        <taxon>Viridiplantae</taxon>
        <taxon>Streptophyta</taxon>
        <taxon>Embryophyta</taxon>
        <taxon>Tracheophyta</taxon>
        <taxon>Spermatophyta</taxon>
        <taxon>Magnoliopsida</taxon>
        <taxon>eudicotyledons</taxon>
        <taxon>Gunneridae</taxon>
        <taxon>Pentapetalae</taxon>
        <taxon>rosids</taxon>
        <taxon>malvids</taxon>
        <taxon>Malvales</taxon>
        <taxon>Malvaceae</taxon>
        <taxon>Malvoideae</taxon>
        <taxon>Gossypium</taxon>
    </lineage>
</organism>
<evidence type="ECO:0000313" key="2">
    <source>
        <dbReference type="Proteomes" id="UP000032304"/>
    </source>
</evidence>
<dbReference type="InterPro" id="IPR002347">
    <property type="entry name" value="SDR_fam"/>
</dbReference>
<dbReference type="Gramene" id="KJB34004">
    <property type="protein sequence ID" value="KJB34004"/>
    <property type="gene ID" value="B456_006G042900"/>
</dbReference>
<dbReference type="Pfam" id="PF13561">
    <property type="entry name" value="adh_short_C2"/>
    <property type="match status" value="1"/>
</dbReference>
<sequence length="270" mass="30164">MENEAKKVLLTSNGDEISVNIALHLAKRGCRHVNRLVLMGNEWCLRNVREKLMESTDGVVPMKVVGLDLEAESEGAFDEAVDKAWNVFGHLDALLNCYAYQGKMQDHLELGEEELKRIIKVNFMAVLFLQKAVAKRMRDHKTGGSIVFMTTILGAERGLHQGAAAYGSCLAAVQQLARLSALENGKHKIRVNAIARGLQLEDEYPLWVGKERAEKRVKEAAPLHRWLDAKNDLASTVIYLISDGSRFMTGTTIFVDGAQSLTRPRLRSYM</sequence>
<reference evidence="1 2" key="1">
    <citation type="journal article" date="2012" name="Nature">
        <title>Repeated polyploidization of Gossypium genomes and the evolution of spinnable cotton fibres.</title>
        <authorList>
            <person name="Paterson A.H."/>
            <person name="Wendel J.F."/>
            <person name="Gundlach H."/>
            <person name="Guo H."/>
            <person name="Jenkins J."/>
            <person name="Jin D."/>
            <person name="Llewellyn D."/>
            <person name="Showmaker K.C."/>
            <person name="Shu S."/>
            <person name="Udall J."/>
            <person name="Yoo M.J."/>
            <person name="Byers R."/>
            <person name="Chen W."/>
            <person name="Doron-Faigenboim A."/>
            <person name="Duke M.V."/>
            <person name="Gong L."/>
            <person name="Grimwood J."/>
            <person name="Grover C."/>
            <person name="Grupp K."/>
            <person name="Hu G."/>
            <person name="Lee T.H."/>
            <person name="Li J."/>
            <person name="Lin L."/>
            <person name="Liu T."/>
            <person name="Marler B.S."/>
            <person name="Page J.T."/>
            <person name="Roberts A.W."/>
            <person name="Romanel E."/>
            <person name="Sanders W.S."/>
            <person name="Szadkowski E."/>
            <person name="Tan X."/>
            <person name="Tang H."/>
            <person name="Xu C."/>
            <person name="Wang J."/>
            <person name="Wang Z."/>
            <person name="Zhang D."/>
            <person name="Zhang L."/>
            <person name="Ashrafi H."/>
            <person name="Bedon F."/>
            <person name="Bowers J.E."/>
            <person name="Brubaker C.L."/>
            <person name="Chee P.W."/>
            <person name="Das S."/>
            <person name="Gingle A.R."/>
            <person name="Haigler C.H."/>
            <person name="Harker D."/>
            <person name="Hoffmann L.V."/>
            <person name="Hovav R."/>
            <person name="Jones D.C."/>
            <person name="Lemke C."/>
            <person name="Mansoor S."/>
            <person name="ur Rahman M."/>
            <person name="Rainville L.N."/>
            <person name="Rambani A."/>
            <person name="Reddy U.K."/>
            <person name="Rong J.K."/>
            <person name="Saranga Y."/>
            <person name="Scheffler B.E."/>
            <person name="Scheffler J.A."/>
            <person name="Stelly D.M."/>
            <person name="Triplett B.A."/>
            <person name="Van Deynze A."/>
            <person name="Vaslin M.F."/>
            <person name="Waghmare V.N."/>
            <person name="Walford S.A."/>
            <person name="Wright R.J."/>
            <person name="Zaki E.A."/>
            <person name="Zhang T."/>
            <person name="Dennis E.S."/>
            <person name="Mayer K.F."/>
            <person name="Peterson D.G."/>
            <person name="Rokhsar D.S."/>
            <person name="Wang X."/>
            <person name="Schmutz J."/>
        </authorList>
    </citation>
    <scope>NUCLEOTIDE SEQUENCE [LARGE SCALE GENOMIC DNA]</scope>
</reference>
<dbReference type="CDD" id="cd05233">
    <property type="entry name" value="SDR_c"/>
    <property type="match status" value="1"/>
</dbReference>
<gene>
    <name evidence="1" type="ORF">B456_006G042900</name>
</gene>
<dbReference type="PRINTS" id="PR00081">
    <property type="entry name" value="GDHRDH"/>
</dbReference>
<dbReference type="InterPro" id="IPR036291">
    <property type="entry name" value="NAD(P)-bd_dom_sf"/>
</dbReference>
<dbReference type="SUPFAM" id="SSF51735">
    <property type="entry name" value="NAD(P)-binding Rossmann-fold domains"/>
    <property type="match status" value="1"/>
</dbReference>
<protein>
    <submittedName>
        <fullName evidence="1">Uncharacterized protein</fullName>
    </submittedName>
</protein>
<proteinExistence type="predicted"/>
<dbReference type="EMBL" id="CM001745">
    <property type="protein sequence ID" value="KJB34004.1"/>
    <property type="molecule type" value="Genomic_DNA"/>
</dbReference>
<dbReference type="KEGG" id="gra:105798461"/>
<dbReference type="STRING" id="29730.A0A0D2RQC3"/>
<keyword evidence="2" id="KW-1185">Reference proteome</keyword>
<evidence type="ECO:0000313" key="1">
    <source>
        <dbReference type="EMBL" id="KJB34004.1"/>
    </source>
</evidence>
<dbReference type="AlphaFoldDB" id="A0A0D2RQC3"/>
<dbReference type="PANTHER" id="PTHR44375:SF6">
    <property type="entry name" value="F28J7.36 PROTEIN"/>
    <property type="match status" value="1"/>
</dbReference>